<dbReference type="Proteomes" id="UP001148299">
    <property type="component" value="Unassembled WGS sequence"/>
</dbReference>
<organism evidence="2 3">
    <name type="scientific">Penicillium brevicompactum</name>
    <dbReference type="NCBI Taxonomy" id="5074"/>
    <lineage>
        <taxon>Eukaryota</taxon>
        <taxon>Fungi</taxon>
        <taxon>Dikarya</taxon>
        <taxon>Ascomycota</taxon>
        <taxon>Pezizomycotina</taxon>
        <taxon>Eurotiomycetes</taxon>
        <taxon>Eurotiomycetidae</taxon>
        <taxon>Eurotiales</taxon>
        <taxon>Aspergillaceae</taxon>
        <taxon>Penicillium</taxon>
    </lineage>
</organism>
<proteinExistence type="predicted"/>
<comment type="caution">
    <text evidence="2">The sequence shown here is derived from an EMBL/GenBank/DDBJ whole genome shotgun (WGS) entry which is preliminary data.</text>
</comment>
<sequence length="372" mass="41754">MASPNCESPHFQRIQQRSSYTDVYKNAPITPLRTRMSTQRPGGQRWEGPDGWGARHLSDAAPFTLWDAKGHKFRFPSGEEMSWIEGRFRTGRIFSNGWLLCIETNCPPKPVALTLGNMPVIFVRCGEMFDQPLPKSGYSNPRVPDPCPTVRWPNMTHPIKNQIVTVLTAIAPLANVRSAIFLPFWTIFELETDGRSYERLSLPGVVAGRTALYHHEDKPFLDQGKSITHPYQGSAAGTAVQENSNHFRTSFLTPECQFECGFGSRGTPTQFIEPETPTGHQPRLGSWSEVDGMRSGLFSMMSIGIQAVRPVRCPSHPKIEFVDWHIRMVNFLPELVNNHISDGVCGAPIIDVDTGRVYGFFHLSNEITRSLL</sequence>
<dbReference type="EMBL" id="JAPZBR010000006">
    <property type="protein sequence ID" value="KAJ5349415.1"/>
    <property type="molecule type" value="Genomic_DNA"/>
</dbReference>
<reference evidence="2" key="2">
    <citation type="journal article" date="2023" name="IMA Fungus">
        <title>Comparative genomic study of the Penicillium genus elucidates a diverse pangenome and 15 lateral gene transfer events.</title>
        <authorList>
            <person name="Petersen C."/>
            <person name="Sorensen T."/>
            <person name="Nielsen M.R."/>
            <person name="Sondergaard T.E."/>
            <person name="Sorensen J.L."/>
            <person name="Fitzpatrick D.A."/>
            <person name="Frisvad J.C."/>
            <person name="Nielsen K.L."/>
        </authorList>
    </citation>
    <scope>NUCLEOTIDE SEQUENCE</scope>
    <source>
        <strain evidence="2">IBT 35675</strain>
    </source>
</reference>
<evidence type="ECO:0000313" key="3">
    <source>
        <dbReference type="Proteomes" id="UP001148299"/>
    </source>
</evidence>
<keyword evidence="3" id="KW-1185">Reference proteome</keyword>
<name>A0A9W9QWS4_PENBR</name>
<reference evidence="2" key="1">
    <citation type="submission" date="2022-12" db="EMBL/GenBank/DDBJ databases">
        <authorList>
            <person name="Petersen C."/>
        </authorList>
    </citation>
    <scope>NUCLEOTIDE SEQUENCE</scope>
    <source>
        <strain evidence="2">IBT 35675</strain>
    </source>
</reference>
<gene>
    <name evidence="2" type="ORF">N7541_007142</name>
</gene>
<dbReference type="AlphaFoldDB" id="A0A9W9QWS4"/>
<protein>
    <submittedName>
        <fullName evidence="2">Uncharacterized protein</fullName>
    </submittedName>
</protein>
<evidence type="ECO:0000256" key="1">
    <source>
        <dbReference type="SAM" id="MobiDB-lite"/>
    </source>
</evidence>
<feature type="region of interest" description="Disordered" evidence="1">
    <location>
        <begin position="31"/>
        <end position="53"/>
    </location>
</feature>
<accession>A0A9W9QWS4</accession>
<evidence type="ECO:0000313" key="2">
    <source>
        <dbReference type="EMBL" id="KAJ5349415.1"/>
    </source>
</evidence>